<dbReference type="AlphaFoldDB" id="A0A9D3UGC8"/>
<dbReference type="SUPFAM" id="SSF52058">
    <property type="entry name" value="L domain-like"/>
    <property type="match status" value="3"/>
</dbReference>
<keyword evidence="11" id="KW-0325">Glycoprotein</keyword>
<keyword evidence="9 12" id="KW-0472">Membrane</keyword>
<evidence type="ECO:0000256" key="9">
    <source>
        <dbReference type="ARBA" id="ARBA00023136"/>
    </source>
</evidence>
<dbReference type="InterPro" id="IPR046956">
    <property type="entry name" value="RLP23-like"/>
</dbReference>
<accession>A0A9D3UGC8</accession>
<keyword evidence="5 12" id="KW-0812">Transmembrane</keyword>
<evidence type="ECO:0000256" key="2">
    <source>
        <dbReference type="ARBA" id="ARBA00009592"/>
    </source>
</evidence>
<dbReference type="PANTHER" id="PTHR48061">
    <property type="entry name" value="LEUCINE-RICH REPEAT RECEPTOR PROTEIN KINASE EMS1-LIKE-RELATED"/>
    <property type="match status" value="1"/>
</dbReference>
<dbReference type="InterPro" id="IPR032675">
    <property type="entry name" value="LRR_dom_sf"/>
</dbReference>
<evidence type="ECO:0000256" key="1">
    <source>
        <dbReference type="ARBA" id="ARBA00004251"/>
    </source>
</evidence>
<gene>
    <name evidence="14" type="ORF">J1N35_041708</name>
</gene>
<reference evidence="14 15" key="1">
    <citation type="journal article" date="2021" name="Plant Biotechnol. J.">
        <title>Multi-omics assisted identification of the key and species-specific regulatory components of drought-tolerant mechanisms in Gossypium stocksii.</title>
        <authorList>
            <person name="Yu D."/>
            <person name="Ke L."/>
            <person name="Zhang D."/>
            <person name="Wu Y."/>
            <person name="Sun Y."/>
            <person name="Mei J."/>
            <person name="Sun J."/>
            <person name="Sun Y."/>
        </authorList>
    </citation>
    <scope>NUCLEOTIDE SEQUENCE [LARGE SCALE GENOMIC DNA]</scope>
    <source>
        <strain evidence="15">cv. E1</strain>
        <tissue evidence="14">Leaf</tissue>
    </source>
</reference>
<evidence type="ECO:0000256" key="4">
    <source>
        <dbReference type="ARBA" id="ARBA00022614"/>
    </source>
</evidence>
<dbReference type="InterPro" id="IPR001611">
    <property type="entry name" value="Leu-rich_rpt"/>
</dbReference>
<evidence type="ECO:0000256" key="12">
    <source>
        <dbReference type="SAM" id="Phobius"/>
    </source>
</evidence>
<keyword evidence="8 12" id="KW-1133">Transmembrane helix</keyword>
<protein>
    <recommendedName>
        <fullName evidence="13">Leucine-rich repeat-containing N-terminal plant-type domain-containing protein</fullName>
    </recommendedName>
</protein>
<keyword evidence="3" id="KW-1003">Cell membrane</keyword>
<evidence type="ECO:0000313" key="14">
    <source>
        <dbReference type="EMBL" id="KAH1039965.1"/>
    </source>
</evidence>
<organism evidence="14 15">
    <name type="scientific">Gossypium stocksii</name>
    <dbReference type="NCBI Taxonomy" id="47602"/>
    <lineage>
        <taxon>Eukaryota</taxon>
        <taxon>Viridiplantae</taxon>
        <taxon>Streptophyta</taxon>
        <taxon>Embryophyta</taxon>
        <taxon>Tracheophyta</taxon>
        <taxon>Spermatophyta</taxon>
        <taxon>Magnoliopsida</taxon>
        <taxon>eudicotyledons</taxon>
        <taxon>Gunneridae</taxon>
        <taxon>Pentapetalae</taxon>
        <taxon>rosids</taxon>
        <taxon>malvids</taxon>
        <taxon>Malvales</taxon>
        <taxon>Malvaceae</taxon>
        <taxon>Malvoideae</taxon>
        <taxon>Gossypium</taxon>
    </lineage>
</organism>
<dbReference type="Proteomes" id="UP000828251">
    <property type="component" value="Unassembled WGS sequence"/>
</dbReference>
<dbReference type="FunFam" id="3.80.10.10:FF:000095">
    <property type="entry name" value="LRR receptor-like serine/threonine-protein kinase GSO1"/>
    <property type="match status" value="2"/>
</dbReference>
<evidence type="ECO:0000256" key="11">
    <source>
        <dbReference type="ARBA" id="ARBA00023180"/>
    </source>
</evidence>
<keyword evidence="10" id="KW-0675">Receptor</keyword>
<dbReference type="GO" id="GO:0005886">
    <property type="term" value="C:plasma membrane"/>
    <property type="evidence" value="ECO:0007669"/>
    <property type="project" value="UniProtKB-SubCell"/>
</dbReference>
<evidence type="ECO:0000256" key="10">
    <source>
        <dbReference type="ARBA" id="ARBA00023170"/>
    </source>
</evidence>
<evidence type="ECO:0000256" key="5">
    <source>
        <dbReference type="ARBA" id="ARBA00022692"/>
    </source>
</evidence>
<comment type="similarity">
    <text evidence="2">Belongs to the RLP family.</text>
</comment>
<dbReference type="PROSITE" id="PS51450">
    <property type="entry name" value="LRR"/>
    <property type="match status" value="1"/>
</dbReference>
<keyword evidence="4" id="KW-0433">Leucine-rich repeat</keyword>
<evidence type="ECO:0000256" key="7">
    <source>
        <dbReference type="ARBA" id="ARBA00022737"/>
    </source>
</evidence>
<dbReference type="FunFam" id="3.80.10.10:FF:000041">
    <property type="entry name" value="LRR receptor-like serine/threonine-protein kinase ERECTA"/>
    <property type="match status" value="1"/>
</dbReference>
<dbReference type="Gene3D" id="3.80.10.10">
    <property type="entry name" value="Ribonuclease Inhibitor"/>
    <property type="match status" value="5"/>
</dbReference>
<evidence type="ECO:0000259" key="13">
    <source>
        <dbReference type="Pfam" id="PF08263"/>
    </source>
</evidence>
<dbReference type="PANTHER" id="PTHR48061:SF2">
    <property type="entry name" value="RECEPTOR LIKE PROTEIN 30-LIKE"/>
    <property type="match status" value="1"/>
</dbReference>
<evidence type="ECO:0000313" key="15">
    <source>
        <dbReference type="Proteomes" id="UP000828251"/>
    </source>
</evidence>
<dbReference type="EMBL" id="JAIQCV010000012">
    <property type="protein sequence ID" value="KAH1039965.1"/>
    <property type="molecule type" value="Genomic_DNA"/>
</dbReference>
<feature type="domain" description="Leucine-rich repeat-containing N-terminal plant-type" evidence="13">
    <location>
        <begin position="2"/>
        <end position="19"/>
    </location>
</feature>
<proteinExistence type="inferred from homology"/>
<comment type="subcellular location">
    <subcellularLocation>
        <location evidence="1">Cell membrane</location>
        <topology evidence="1">Single-pass type I membrane protein</topology>
    </subcellularLocation>
</comment>
<evidence type="ECO:0000256" key="6">
    <source>
        <dbReference type="ARBA" id="ARBA00022729"/>
    </source>
</evidence>
<dbReference type="SMART" id="SM00369">
    <property type="entry name" value="LRR_TYP"/>
    <property type="match status" value="12"/>
</dbReference>
<keyword evidence="7" id="KW-0677">Repeat</keyword>
<keyword evidence="6" id="KW-0732">Signal</keyword>
<comment type="caution">
    <text evidence="14">The sequence shown here is derived from an EMBL/GenBank/DDBJ whole genome shotgun (WGS) entry which is preliminary data.</text>
</comment>
<dbReference type="OrthoDB" id="1394818at2759"/>
<keyword evidence="15" id="KW-1185">Reference proteome</keyword>
<evidence type="ECO:0000256" key="8">
    <source>
        <dbReference type="ARBA" id="ARBA00022989"/>
    </source>
</evidence>
<feature type="transmembrane region" description="Helical" evidence="12">
    <location>
        <begin position="948"/>
        <end position="970"/>
    </location>
</feature>
<evidence type="ECO:0000256" key="3">
    <source>
        <dbReference type="ARBA" id="ARBA00022475"/>
    </source>
</evidence>
<dbReference type="Pfam" id="PF13855">
    <property type="entry name" value="LRR_8"/>
    <property type="match status" value="5"/>
</dbReference>
<dbReference type="InterPro" id="IPR013210">
    <property type="entry name" value="LRR_N_plant-typ"/>
</dbReference>
<dbReference type="Pfam" id="PF00560">
    <property type="entry name" value="LRR_1"/>
    <property type="match status" value="7"/>
</dbReference>
<dbReference type="InterPro" id="IPR003591">
    <property type="entry name" value="Leu-rich_rpt_typical-subtyp"/>
</dbReference>
<dbReference type="PRINTS" id="PR00019">
    <property type="entry name" value="LEURICHRPT"/>
</dbReference>
<sequence>MRNWNQSTDCCSWGGITCDQSGRVIILDLSNQLISGTIDNLSSLFNLQHLRQLNLAYNTLSFSFPCGFDKLSNLSYLNLSNAGFTGQVPAEISRLTNLITLDLSINSLLTLRPLKLEKPNLKMLVENLTRLRSLHLDGVKISARGNEWCKGLSSLTNLEELSMSNCNLSGPIEDSLQKLKNLSIIHLDRNNLSAVVPAFLAHLPNLTSLRLSSCGLHGQFPREILQVRMLQSIDVLDNEKLQGSLPEFHHNGSLRNLVLSGTKFSGSLPQSIDKLVNLTRLDLSSCNFSGAIPSSVSNLQQLVYLDLSFNNFTGKIPCFDLSKNLAHVDLSYNKLSGKIESFKWEGLPNLTHIDLRYNSLNGNIPSSLLSLPSLKKIWLSNNQFDGEVTGVPKVIESLLDTLDLSYNQLQGPPIPAYVFQLSRLSVLVLSSNNFNGTIRPRDIRKLVNLMYLDLSHNDLSVIATGSYSVLSSFPEITTLKLVSCKLNVFPDLKNQSRLTYLDLSQNQISGEVPNWIWSVSDDLLHLNLSFNQLEGLQKPYQIVPSLSVLDLHFNRLSGHIPTLPPSASYLDFSSNNFASSLPSNIDDYLFYTIFFSVSSNGLTGFIPKSICDAVYLQVLDLSKNSLRGAIPKCFIGKMDSLGVVNLRGNHLSGEIPDAFPSKCSIETLDVSGNELKGKIPKSLANCNRLEVLNLSNNHINDTYPCHLKNITSLRILVLRSNKFHGEIGCPADRRPWPKLQILDLAYNSFNGKLPDKFLARWKAMGVDDDEAQLNVEHLQFEVLRFTGIYYLDSITVSNKDLQMELVKILTIFTSIDLACNNLEGPIPDVIGKFKALHVLNLSHNALSGKIPPSLGNLQQLESLDLSSNNLSGRIPQQLLQLTFLAVLNLSHNQLEGRIPDGKQFATFTNDSYEGNRGLCGNPLTQQCKDAIPNYGQDSNPRTGNHIDWNFISVEIGVFFGLGVVILPLTFWKGWRIWYFKCIDRLLFKFFPKQDHRNRNHRTIAQWIQGRRL</sequence>
<name>A0A9D3UGC8_9ROSI</name>
<dbReference type="Pfam" id="PF08263">
    <property type="entry name" value="LRRNT_2"/>
    <property type="match status" value="1"/>
</dbReference>